<accession>A0A4R4TT05</accession>
<comment type="caution">
    <text evidence="2">The sequence shown here is derived from an EMBL/GenBank/DDBJ whole genome shotgun (WGS) entry which is preliminary data.</text>
</comment>
<evidence type="ECO:0000313" key="2">
    <source>
        <dbReference type="EMBL" id="TDC77269.1"/>
    </source>
</evidence>
<dbReference type="Gene3D" id="3.10.450.40">
    <property type="match status" value="1"/>
</dbReference>
<dbReference type="Pfam" id="PF04965">
    <property type="entry name" value="GPW_gp25"/>
    <property type="match status" value="1"/>
</dbReference>
<dbReference type="InterPro" id="IPR007048">
    <property type="entry name" value="IraD/Gp25-like"/>
</dbReference>
<feature type="domain" description="IraD/Gp25-like" evidence="1">
    <location>
        <begin position="30"/>
        <end position="117"/>
    </location>
</feature>
<reference evidence="2 3" key="1">
    <citation type="submission" date="2019-03" db="EMBL/GenBank/DDBJ databases">
        <title>Draft genome sequences of novel Actinobacteria.</title>
        <authorList>
            <person name="Sahin N."/>
            <person name="Ay H."/>
            <person name="Saygin H."/>
        </authorList>
    </citation>
    <scope>NUCLEOTIDE SEQUENCE [LARGE SCALE GENOMIC DNA]</scope>
    <source>
        <strain evidence="2 3">DSM 41900</strain>
    </source>
</reference>
<dbReference type="Proteomes" id="UP000295345">
    <property type="component" value="Unassembled WGS sequence"/>
</dbReference>
<gene>
    <name evidence="2" type="ORF">E1283_07755</name>
</gene>
<protein>
    <recommendedName>
        <fullName evidence="1">IraD/Gp25-like domain-containing protein</fullName>
    </recommendedName>
</protein>
<evidence type="ECO:0000313" key="3">
    <source>
        <dbReference type="Proteomes" id="UP000295345"/>
    </source>
</evidence>
<dbReference type="EMBL" id="SMKI01000057">
    <property type="protein sequence ID" value="TDC77269.1"/>
    <property type="molecule type" value="Genomic_DNA"/>
</dbReference>
<dbReference type="OrthoDB" id="9802846at2"/>
<keyword evidence="3" id="KW-1185">Reference proteome</keyword>
<organism evidence="2 3">
    <name type="scientific">Streptomyces hainanensis</name>
    <dbReference type="NCBI Taxonomy" id="402648"/>
    <lineage>
        <taxon>Bacteria</taxon>
        <taxon>Bacillati</taxon>
        <taxon>Actinomycetota</taxon>
        <taxon>Actinomycetes</taxon>
        <taxon>Kitasatosporales</taxon>
        <taxon>Streptomycetaceae</taxon>
        <taxon>Streptomyces</taxon>
    </lineage>
</organism>
<dbReference type="AlphaFoldDB" id="A0A4R4TT05"/>
<name>A0A4R4TT05_9ACTN</name>
<dbReference type="RefSeq" id="WP_132817163.1">
    <property type="nucleotide sequence ID" value="NZ_SMKI01000057.1"/>
</dbReference>
<sequence>MTTPRTPDVPRVDIAFPFRPDSRGRTAHAEYDDHVRQMIEQLLFTSPGELVMEPEFGCGLLDLVFAPNSPELASAVQLSVHAALQRWLGDVIEVEALEVISEENVIRVLLTYTVRRTGTRRVGETFEYERGGAA</sequence>
<proteinExistence type="predicted"/>
<evidence type="ECO:0000259" key="1">
    <source>
        <dbReference type="Pfam" id="PF04965"/>
    </source>
</evidence>
<dbReference type="SUPFAM" id="SSF160719">
    <property type="entry name" value="gpW/gp25-like"/>
    <property type="match status" value="1"/>
</dbReference>